<dbReference type="AlphaFoldDB" id="A0A1D1VHQ7"/>
<dbReference type="STRING" id="947166.A0A1D1VHQ7"/>
<evidence type="ECO:0000256" key="1">
    <source>
        <dbReference type="ARBA" id="ARBA00001964"/>
    </source>
</evidence>
<dbReference type="EMBL" id="BDGG01000006">
    <property type="protein sequence ID" value="GAV00326.1"/>
    <property type="molecule type" value="Genomic_DNA"/>
</dbReference>
<dbReference type="SUPFAM" id="SSF52922">
    <property type="entry name" value="TK C-terminal domain-like"/>
    <property type="match status" value="1"/>
</dbReference>
<dbReference type="Proteomes" id="UP000186922">
    <property type="component" value="Unassembled WGS sequence"/>
</dbReference>
<feature type="domain" description="Transketolase C-terminal" evidence="3">
    <location>
        <begin position="12"/>
        <end position="81"/>
    </location>
</feature>
<name>A0A1D1VHQ7_RAMVA</name>
<accession>A0A1D1VHQ7</accession>
<protein>
    <recommendedName>
        <fullName evidence="3">Transketolase C-terminal domain-containing protein</fullName>
    </recommendedName>
</protein>
<dbReference type="InterPro" id="IPR009014">
    <property type="entry name" value="Transketo_C/PFOR_II"/>
</dbReference>
<dbReference type="OrthoDB" id="878at2759"/>
<dbReference type="Pfam" id="PF02780">
    <property type="entry name" value="Transketolase_C"/>
    <property type="match status" value="1"/>
</dbReference>
<dbReference type="PANTHER" id="PTHR42980:SF1">
    <property type="entry name" value="2-OXOISOVALERATE DEHYDROGENASE SUBUNIT BETA, MITOCHONDRIAL"/>
    <property type="match status" value="1"/>
</dbReference>
<dbReference type="GO" id="GO:0016491">
    <property type="term" value="F:oxidoreductase activity"/>
    <property type="evidence" value="ECO:0007669"/>
    <property type="project" value="UniProtKB-KW"/>
</dbReference>
<dbReference type="Gene3D" id="3.40.50.920">
    <property type="match status" value="1"/>
</dbReference>
<dbReference type="GO" id="GO:0007584">
    <property type="term" value="P:response to nutrient"/>
    <property type="evidence" value="ECO:0007669"/>
    <property type="project" value="TreeGrafter"/>
</dbReference>
<organism evidence="4 5">
    <name type="scientific">Ramazzottius varieornatus</name>
    <name type="common">Water bear</name>
    <name type="synonym">Tardigrade</name>
    <dbReference type="NCBI Taxonomy" id="947166"/>
    <lineage>
        <taxon>Eukaryota</taxon>
        <taxon>Metazoa</taxon>
        <taxon>Ecdysozoa</taxon>
        <taxon>Tardigrada</taxon>
        <taxon>Eutardigrada</taxon>
        <taxon>Parachela</taxon>
        <taxon>Hypsibioidea</taxon>
        <taxon>Ramazzottiidae</taxon>
        <taxon>Ramazzottius</taxon>
    </lineage>
</organism>
<dbReference type="InterPro" id="IPR033248">
    <property type="entry name" value="Transketolase_C"/>
</dbReference>
<comment type="cofactor">
    <cofactor evidence="1">
        <name>thiamine diphosphate</name>
        <dbReference type="ChEBI" id="CHEBI:58937"/>
    </cofactor>
</comment>
<proteinExistence type="predicted"/>
<evidence type="ECO:0000313" key="4">
    <source>
        <dbReference type="EMBL" id="GAV00326.1"/>
    </source>
</evidence>
<gene>
    <name evidence="4" type="primary">RvY_11193-1</name>
    <name evidence="4" type="synonym">RvY_11193.1</name>
    <name evidence="4" type="ORF">RvY_11193</name>
</gene>
<keyword evidence="2" id="KW-0560">Oxidoreductase</keyword>
<dbReference type="GO" id="GO:0009083">
    <property type="term" value="P:branched-chain amino acid catabolic process"/>
    <property type="evidence" value="ECO:0007669"/>
    <property type="project" value="TreeGrafter"/>
</dbReference>
<keyword evidence="5" id="KW-1185">Reference proteome</keyword>
<evidence type="ECO:0000313" key="5">
    <source>
        <dbReference type="Proteomes" id="UP000186922"/>
    </source>
</evidence>
<evidence type="ECO:0000259" key="3">
    <source>
        <dbReference type="Pfam" id="PF02780"/>
    </source>
</evidence>
<dbReference type="PANTHER" id="PTHR42980">
    <property type="entry name" value="2-OXOISOVALERATE DEHYDROGENASE SUBUNIT BETA-RELATED"/>
    <property type="match status" value="1"/>
</dbReference>
<comment type="caution">
    <text evidence="4">The sequence shown here is derived from an EMBL/GenBank/DDBJ whole genome shotgun (WGS) entry which is preliminary data.</text>
</comment>
<sequence length="138" mass="15872">MAQEKLGVSCEDAQAVCESVVKTGRLLISHEAPLTNGFASDIASYAQKECFLKMEAPIERVCGGDTPFPHSMEAFYLPDKWRCLDANEGVTAVLNRLRIALDEIVPDKRRYQREKYFRFLESFIDYKMETTKYLYNDN</sequence>
<evidence type="ECO:0000256" key="2">
    <source>
        <dbReference type="ARBA" id="ARBA00023002"/>
    </source>
</evidence>
<reference evidence="4 5" key="1">
    <citation type="journal article" date="2016" name="Nat. Commun.">
        <title>Extremotolerant tardigrade genome and improved radiotolerance of human cultured cells by tardigrade-unique protein.</title>
        <authorList>
            <person name="Hashimoto T."/>
            <person name="Horikawa D.D."/>
            <person name="Saito Y."/>
            <person name="Kuwahara H."/>
            <person name="Kozuka-Hata H."/>
            <person name="Shin-I T."/>
            <person name="Minakuchi Y."/>
            <person name="Ohishi K."/>
            <person name="Motoyama A."/>
            <person name="Aizu T."/>
            <person name="Enomoto A."/>
            <person name="Kondo K."/>
            <person name="Tanaka S."/>
            <person name="Hara Y."/>
            <person name="Koshikawa S."/>
            <person name="Sagara H."/>
            <person name="Miura T."/>
            <person name="Yokobori S."/>
            <person name="Miyagawa K."/>
            <person name="Suzuki Y."/>
            <person name="Kubo T."/>
            <person name="Oyama M."/>
            <person name="Kohara Y."/>
            <person name="Fujiyama A."/>
            <person name="Arakawa K."/>
            <person name="Katayama T."/>
            <person name="Toyoda A."/>
            <person name="Kunieda T."/>
        </authorList>
    </citation>
    <scope>NUCLEOTIDE SEQUENCE [LARGE SCALE GENOMIC DNA]</scope>
    <source>
        <strain evidence="4 5">YOKOZUNA-1</strain>
    </source>
</reference>